<dbReference type="PANTHER" id="PTHR43179">
    <property type="entry name" value="RHAMNOSYLTRANSFERASE WBBL"/>
    <property type="match status" value="1"/>
</dbReference>
<name>A0A850QLQ6_9BURK</name>
<evidence type="ECO:0000313" key="2">
    <source>
        <dbReference type="Proteomes" id="UP000588051"/>
    </source>
</evidence>
<protein>
    <submittedName>
        <fullName evidence="1">Glycosyltransferase family 2 protein</fullName>
    </submittedName>
</protein>
<dbReference type="Gene3D" id="3.90.550.10">
    <property type="entry name" value="Spore Coat Polysaccharide Biosynthesis Protein SpsA, Chain A"/>
    <property type="match status" value="1"/>
</dbReference>
<dbReference type="GO" id="GO:0016740">
    <property type="term" value="F:transferase activity"/>
    <property type="evidence" value="ECO:0007669"/>
    <property type="project" value="UniProtKB-KW"/>
</dbReference>
<dbReference type="EMBL" id="JABXYJ010000006">
    <property type="protein sequence ID" value="NVO78505.1"/>
    <property type="molecule type" value="Genomic_DNA"/>
</dbReference>
<keyword evidence="2" id="KW-1185">Reference proteome</keyword>
<accession>A0A850QLQ6</accession>
<dbReference type="Proteomes" id="UP000588051">
    <property type="component" value="Unassembled WGS sequence"/>
</dbReference>
<reference evidence="1 2" key="1">
    <citation type="submission" date="2020-06" db="EMBL/GenBank/DDBJ databases">
        <authorList>
            <person name="Qiu C."/>
            <person name="Liu Z."/>
        </authorList>
    </citation>
    <scope>NUCLEOTIDE SEQUENCE [LARGE SCALE GENOMIC DNA]</scope>
    <source>
        <strain evidence="1 2">EM 1</strain>
    </source>
</reference>
<dbReference type="InterPro" id="IPR029044">
    <property type="entry name" value="Nucleotide-diphossugar_trans"/>
</dbReference>
<proteinExistence type="predicted"/>
<dbReference type="PANTHER" id="PTHR43179:SF7">
    <property type="entry name" value="RHAMNOSYLTRANSFERASE WBBL"/>
    <property type="match status" value="1"/>
</dbReference>
<organism evidence="1 2">
    <name type="scientific">Undibacterium oligocarboniphilum</name>
    <dbReference type="NCBI Taxonomy" id="666702"/>
    <lineage>
        <taxon>Bacteria</taxon>
        <taxon>Pseudomonadati</taxon>
        <taxon>Pseudomonadota</taxon>
        <taxon>Betaproteobacteria</taxon>
        <taxon>Burkholderiales</taxon>
        <taxon>Oxalobacteraceae</taxon>
        <taxon>Undibacterium</taxon>
    </lineage>
</organism>
<dbReference type="SUPFAM" id="SSF53448">
    <property type="entry name" value="Nucleotide-diphospho-sugar transferases"/>
    <property type="match status" value="1"/>
</dbReference>
<dbReference type="RefSeq" id="WP_176804038.1">
    <property type="nucleotide sequence ID" value="NZ_JABXYJ010000006.1"/>
</dbReference>
<comment type="caution">
    <text evidence="1">The sequence shown here is derived from an EMBL/GenBank/DDBJ whole genome shotgun (WGS) entry which is preliminary data.</text>
</comment>
<gene>
    <name evidence="1" type="ORF">HV832_11745</name>
</gene>
<dbReference type="AlphaFoldDB" id="A0A850QLQ6"/>
<evidence type="ECO:0000313" key="1">
    <source>
        <dbReference type="EMBL" id="NVO78505.1"/>
    </source>
</evidence>
<keyword evidence="1" id="KW-0808">Transferase</keyword>
<sequence>MIHVAIISHGHEDLLISSQLGGLLDAQDDLHLWIKDNQPSAKLKAYCLQHGISYTNASPGLGFGANNNFLFRQIQNSVGLKAKDVFVVMNPDIAIEPAVLRQLVHDMQRDAFPLATLNLYKDHEFTTPDANVRLFPDWLSPLRMAIVKSLTQPYDKNRLPATTHIDWASGAFLAFDAAHYEQLQGFDDRYFMYFEDVDICYRSYLKLGKGVRYYPHLKAVHFAAHKNRSVLSPHANWFIRSFLKFLSRKYFVYSRPVPGSY</sequence>